<dbReference type="OrthoDB" id="9770099at2"/>
<dbReference type="GO" id="GO:0005886">
    <property type="term" value="C:plasma membrane"/>
    <property type="evidence" value="ECO:0007669"/>
    <property type="project" value="UniProtKB-SubCell"/>
</dbReference>
<dbReference type="AlphaFoldDB" id="A0A1V4SX19"/>
<proteinExistence type="inferred from homology"/>
<keyword evidence="2" id="KW-1003">Cell membrane</keyword>
<dbReference type="PANTHER" id="PTHR30572">
    <property type="entry name" value="MEMBRANE COMPONENT OF TRANSPORTER-RELATED"/>
    <property type="match status" value="1"/>
</dbReference>
<name>A0A1V4SX19_9CLOT</name>
<dbReference type="InterPro" id="IPR025857">
    <property type="entry name" value="MacB_PCD"/>
</dbReference>
<comment type="similarity">
    <text evidence="6">Belongs to the ABC-4 integral membrane protein family.</text>
</comment>
<reference evidence="10 11" key="1">
    <citation type="submission" date="2016-02" db="EMBL/GenBank/DDBJ databases">
        <title>Genome sequence of Clostridium thermobutyricum DSM 4928.</title>
        <authorList>
            <person name="Poehlein A."/>
            <person name="Daniel R."/>
        </authorList>
    </citation>
    <scope>NUCLEOTIDE SEQUENCE [LARGE SCALE GENOMIC DNA]</scope>
    <source>
        <strain evidence="10 11">DSM 4928</strain>
    </source>
</reference>
<evidence type="ECO:0000256" key="1">
    <source>
        <dbReference type="ARBA" id="ARBA00004651"/>
    </source>
</evidence>
<evidence type="ECO:0000313" key="11">
    <source>
        <dbReference type="Proteomes" id="UP000191448"/>
    </source>
</evidence>
<evidence type="ECO:0000256" key="2">
    <source>
        <dbReference type="ARBA" id="ARBA00022475"/>
    </source>
</evidence>
<comment type="caution">
    <text evidence="10">The sequence shown here is derived from an EMBL/GenBank/DDBJ whole genome shotgun (WGS) entry which is preliminary data.</text>
</comment>
<evidence type="ECO:0000256" key="4">
    <source>
        <dbReference type="ARBA" id="ARBA00022989"/>
    </source>
</evidence>
<evidence type="ECO:0000256" key="5">
    <source>
        <dbReference type="ARBA" id="ARBA00023136"/>
    </source>
</evidence>
<evidence type="ECO:0000259" key="9">
    <source>
        <dbReference type="Pfam" id="PF12704"/>
    </source>
</evidence>
<dbReference type="EMBL" id="LTAY01000026">
    <property type="protein sequence ID" value="OPX49095.1"/>
    <property type="molecule type" value="Genomic_DNA"/>
</dbReference>
<organism evidence="10 11">
    <name type="scientific">Clostridium thermobutyricum DSM 4928</name>
    <dbReference type="NCBI Taxonomy" id="1121339"/>
    <lineage>
        <taxon>Bacteria</taxon>
        <taxon>Bacillati</taxon>
        <taxon>Bacillota</taxon>
        <taxon>Clostridia</taxon>
        <taxon>Eubacteriales</taxon>
        <taxon>Clostridiaceae</taxon>
        <taxon>Clostridium</taxon>
    </lineage>
</organism>
<gene>
    <name evidence="10" type="primary">ytrF_1</name>
    <name evidence="10" type="ORF">CLTHE_08490</name>
</gene>
<feature type="transmembrane region" description="Helical" evidence="7">
    <location>
        <begin position="405"/>
        <end position="428"/>
    </location>
</feature>
<dbReference type="Proteomes" id="UP000191448">
    <property type="component" value="Unassembled WGS sequence"/>
</dbReference>
<protein>
    <submittedName>
        <fullName evidence="10">ABC transporter permease YtrF</fullName>
    </submittedName>
</protein>
<accession>A0A1V4SX19</accession>
<comment type="subcellular location">
    <subcellularLocation>
        <location evidence="1">Cell membrane</location>
        <topology evidence="1">Multi-pass membrane protein</topology>
    </subcellularLocation>
</comment>
<evidence type="ECO:0000256" key="3">
    <source>
        <dbReference type="ARBA" id="ARBA00022692"/>
    </source>
</evidence>
<feature type="domain" description="ABC3 transporter permease C-terminal" evidence="8">
    <location>
        <begin position="314"/>
        <end position="438"/>
    </location>
</feature>
<keyword evidence="4 7" id="KW-1133">Transmembrane helix</keyword>
<keyword evidence="3 7" id="KW-0812">Transmembrane</keyword>
<feature type="transmembrane region" description="Helical" evidence="7">
    <location>
        <begin position="310"/>
        <end position="335"/>
    </location>
</feature>
<dbReference type="InterPro" id="IPR003838">
    <property type="entry name" value="ABC3_permease_C"/>
</dbReference>
<dbReference type="Pfam" id="PF02687">
    <property type="entry name" value="FtsX"/>
    <property type="match status" value="1"/>
</dbReference>
<evidence type="ECO:0000313" key="10">
    <source>
        <dbReference type="EMBL" id="OPX49095.1"/>
    </source>
</evidence>
<sequence length="444" mass="48517">MKLSDNISMAFKDLNRRKKRTILTSFGITLGAILIILMVSLGLLLNQFLVSTVNSGSNTKTITINAVKANAEMPKDPKQAIQDMPDWMKKNFKRIDNEAIKKMSKINGVEGLKAYIGAQVAEIIRDGKTYYGTFGIKGYNLNYDIYFNSDVKNAETTSKDINFKPIIAGKTLQKGENNEVLVGQSLLEDLGINNPNDIVGKDITININNINGTPVKPLKMKLKVVGVMSKYMPDGNKLVMNTEDVEKIAGFMQYTNKFFKDYGYNGVTIEGKNINDLDSIVDNVKNIGYFAQSTSDKTAEINNSFNNITFVLSILGVIVIIVAGIGIVNTMIMAVHERKKSIGIMKAVGASSSEIRKIFIVQSGAIGFVGGVIGAIISCILFRIISGAIIDGLIKKGTSVQLMKFAPWWLVLATILFSVIVSVIAGIYPSSTASKLDPIEALRE</sequence>
<evidence type="ECO:0000259" key="8">
    <source>
        <dbReference type="Pfam" id="PF02687"/>
    </source>
</evidence>
<feature type="domain" description="MacB-like periplasmic core" evidence="9">
    <location>
        <begin position="21"/>
        <end position="284"/>
    </location>
</feature>
<evidence type="ECO:0000256" key="7">
    <source>
        <dbReference type="SAM" id="Phobius"/>
    </source>
</evidence>
<dbReference type="GO" id="GO:0022857">
    <property type="term" value="F:transmembrane transporter activity"/>
    <property type="evidence" value="ECO:0007669"/>
    <property type="project" value="TreeGrafter"/>
</dbReference>
<keyword evidence="5 7" id="KW-0472">Membrane</keyword>
<dbReference type="PANTHER" id="PTHR30572:SF4">
    <property type="entry name" value="ABC TRANSPORTER PERMEASE YTRF"/>
    <property type="match status" value="1"/>
</dbReference>
<dbReference type="RefSeq" id="WP_080022145.1">
    <property type="nucleotide sequence ID" value="NZ_LTAY01000026.1"/>
</dbReference>
<dbReference type="InterPro" id="IPR050250">
    <property type="entry name" value="Macrolide_Exporter_MacB"/>
</dbReference>
<dbReference type="Pfam" id="PF12704">
    <property type="entry name" value="MacB_PCD"/>
    <property type="match status" value="1"/>
</dbReference>
<evidence type="ECO:0000256" key="6">
    <source>
        <dbReference type="ARBA" id="ARBA00038076"/>
    </source>
</evidence>
<feature type="transmembrane region" description="Helical" evidence="7">
    <location>
        <begin position="365"/>
        <end position="385"/>
    </location>
</feature>
<feature type="transmembrane region" description="Helical" evidence="7">
    <location>
        <begin position="21"/>
        <end position="45"/>
    </location>
</feature>